<dbReference type="RefSeq" id="WP_332520559.1">
    <property type="nucleotide sequence ID" value="NZ_JANRHA010000014.1"/>
</dbReference>
<evidence type="ECO:0000256" key="2">
    <source>
        <dbReference type="SAM" id="Phobius"/>
    </source>
</evidence>
<keyword evidence="4" id="KW-1185">Reference proteome</keyword>
<dbReference type="Proteomes" id="UP001152755">
    <property type="component" value="Unassembled WGS sequence"/>
</dbReference>
<evidence type="ECO:0000313" key="3">
    <source>
        <dbReference type="EMBL" id="MDG3016502.1"/>
    </source>
</evidence>
<proteinExistence type="predicted"/>
<feature type="transmembrane region" description="Helical" evidence="2">
    <location>
        <begin position="108"/>
        <end position="126"/>
    </location>
</feature>
<name>A0A9X4M497_9ACTN</name>
<organism evidence="3 4">
    <name type="scientific">Speluncibacter jeojiensis</name>
    <dbReference type="NCBI Taxonomy" id="2710754"/>
    <lineage>
        <taxon>Bacteria</taxon>
        <taxon>Bacillati</taxon>
        <taxon>Actinomycetota</taxon>
        <taxon>Actinomycetes</taxon>
        <taxon>Mycobacteriales</taxon>
        <taxon>Speluncibacteraceae</taxon>
        <taxon>Speluncibacter</taxon>
    </lineage>
</organism>
<feature type="region of interest" description="Disordered" evidence="1">
    <location>
        <begin position="1"/>
        <end position="41"/>
    </location>
</feature>
<feature type="transmembrane region" description="Helical" evidence="2">
    <location>
        <begin position="45"/>
        <end position="65"/>
    </location>
</feature>
<keyword evidence="2" id="KW-0472">Membrane</keyword>
<evidence type="ECO:0000256" key="1">
    <source>
        <dbReference type="SAM" id="MobiDB-lite"/>
    </source>
</evidence>
<dbReference type="AlphaFoldDB" id="A0A9X4M497"/>
<feature type="compositionally biased region" description="Basic and acidic residues" evidence="1">
    <location>
        <begin position="9"/>
        <end position="27"/>
    </location>
</feature>
<feature type="transmembrane region" description="Helical" evidence="2">
    <location>
        <begin position="164"/>
        <end position="184"/>
    </location>
</feature>
<reference evidence="3" key="1">
    <citation type="submission" date="2022-08" db="EMBL/GenBank/DDBJ databases">
        <title>Genome analysis of Corynebacteriales strain.</title>
        <authorList>
            <person name="Lee S.D."/>
        </authorList>
    </citation>
    <scope>NUCLEOTIDE SEQUENCE</scope>
    <source>
        <strain evidence="3">D3-21</strain>
    </source>
</reference>
<comment type="caution">
    <text evidence="3">The sequence shown here is derived from an EMBL/GenBank/DDBJ whole genome shotgun (WGS) entry which is preliminary data.</text>
</comment>
<sequence length="186" mass="19156">MNNCGVGTDRIDESETTSERSAVDHTRPTAAPVPPQLSTRRPGALPFEVAGAAAIVIGGILAAATAHNPTEHGTWSVAYLVLVAGACQFAIGLGYATLSQQPQSPRRALGLAVVFNAANVAVIVGTVTGQTWLLGIGAVALALTLLVMLVGIRGAEPGPLPRLYRLLIVLLAVSIPIGLVLQTVRK</sequence>
<evidence type="ECO:0000313" key="4">
    <source>
        <dbReference type="Proteomes" id="UP001152755"/>
    </source>
</evidence>
<feature type="transmembrane region" description="Helical" evidence="2">
    <location>
        <begin position="132"/>
        <end position="152"/>
    </location>
</feature>
<dbReference type="EMBL" id="JANRHA010000014">
    <property type="protein sequence ID" value="MDG3016502.1"/>
    <property type="molecule type" value="Genomic_DNA"/>
</dbReference>
<gene>
    <name evidence="3" type="ORF">NVS88_18260</name>
</gene>
<keyword evidence="2" id="KW-0812">Transmembrane</keyword>
<protein>
    <submittedName>
        <fullName evidence="3">Uncharacterized protein</fullName>
    </submittedName>
</protein>
<accession>A0A9X4M497</accession>
<feature type="transmembrane region" description="Helical" evidence="2">
    <location>
        <begin position="77"/>
        <end position="96"/>
    </location>
</feature>
<keyword evidence="2" id="KW-1133">Transmembrane helix</keyword>